<dbReference type="RefSeq" id="WP_092743875.1">
    <property type="nucleotide sequence ID" value="NZ_FNOV01000025.1"/>
</dbReference>
<dbReference type="InterPro" id="IPR006433">
    <property type="entry name" value="Prohead_protease"/>
</dbReference>
<keyword evidence="1" id="KW-1188">Viral release from host cell</keyword>
<accession>A0A1H3P9E8</accession>
<sequence length="315" mass="34214">MLTTGTSYAHSAPVLLLKDIDPKGRTVQFYGSAFGNVDSDGDVVVKGAFAKTILEAGPLGAKRIKHLRQHQTQQLIGRFTELKEDEKGLLCTSILADSTEGNDALALYELDLFEHSIGYGVIKQQYDQGTGINTLTELRLREVSSVTWGANGDTPLVGIKCDTKAGFEQSLARLEDREAKLVKALRHGTISDNLGHQLADELEALQTAYKGMISLYGQPLEPTESRPLVLDTADRLKAKEPDVPKAKEWLQKAIALHEKHMDGSVEPTDASQKTMMTQMKSALTALGGSMAPMKATSEAPEPSGEKALKSFYSLV</sequence>
<evidence type="ECO:0000256" key="3">
    <source>
        <dbReference type="ARBA" id="ARBA00022801"/>
    </source>
</evidence>
<keyword evidence="2 5" id="KW-0645">Protease</keyword>
<evidence type="ECO:0000256" key="1">
    <source>
        <dbReference type="ARBA" id="ARBA00022612"/>
    </source>
</evidence>
<proteinExistence type="predicted"/>
<evidence type="ECO:0000313" key="6">
    <source>
        <dbReference type="Proteomes" id="UP000199249"/>
    </source>
</evidence>
<dbReference type="NCBIfam" id="TIGR01543">
    <property type="entry name" value="proheadase_HK97"/>
    <property type="match status" value="1"/>
</dbReference>
<feature type="domain" description="Prohead serine protease" evidence="4">
    <location>
        <begin position="26"/>
        <end position="155"/>
    </location>
</feature>
<dbReference type="STRING" id="651662.SAMN04488069_12513"/>
<keyword evidence="3" id="KW-0378">Hydrolase</keyword>
<dbReference type="Pfam" id="PF04586">
    <property type="entry name" value="Peptidase_S78"/>
    <property type="match status" value="1"/>
</dbReference>
<dbReference type="OrthoDB" id="1254575at2"/>
<gene>
    <name evidence="5" type="ORF">SAMN04488069_12513</name>
</gene>
<evidence type="ECO:0000256" key="2">
    <source>
        <dbReference type="ARBA" id="ARBA00022670"/>
    </source>
</evidence>
<evidence type="ECO:0000313" key="5">
    <source>
        <dbReference type="EMBL" id="SDY97708.1"/>
    </source>
</evidence>
<dbReference type="GO" id="GO:0006508">
    <property type="term" value="P:proteolysis"/>
    <property type="evidence" value="ECO:0007669"/>
    <property type="project" value="UniProtKB-KW"/>
</dbReference>
<organism evidence="5 6">
    <name type="scientific">Hymenobacter psychrophilus</name>
    <dbReference type="NCBI Taxonomy" id="651662"/>
    <lineage>
        <taxon>Bacteria</taxon>
        <taxon>Pseudomonadati</taxon>
        <taxon>Bacteroidota</taxon>
        <taxon>Cytophagia</taxon>
        <taxon>Cytophagales</taxon>
        <taxon>Hymenobacteraceae</taxon>
        <taxon>Hymenobacter</taxon>
    </lineage>
</organism>
<dbReference type="EMBL" id="FNOV01000025">
    <property type="protein sequence ID" value="SDY97708.1"/>
    <property type="molecule type" value="Genomic_DNA"/>
</dbReference>
<protein>
    <submittedName>
        <fullName evidence="5">Phage prohead protease, HK97 family</fullName>
    </submittedName>
</protein>
<name>A0A1H3P9E8_9BACT</name>
<evidence type="ECO:0000259" key="4">
    <source>
        <dbReference type="Pfam" id="PF04586"/>
    </source>
</evidence>
<keyword evidence="6" id="KW-1185">Reference proteome</keyword>
<dbReference type="Proteomes" id="UP000199249">
    <property type="component" value="Unassembled WGS sequence"/>
</dbReference>
<reference evidence="6" key="1">
    <citation type="submission" date="2016-10" db="EMBL/GenBank/DDBJ databases">
        <authorList>
            <person name="Varghese N."/>
            <person name="Submissions S."/>
        </authorList>
    </citation>
    <scope>NUCLEOTIDE SEQUENCE [LARGE SCALE GENOMIC DNA]</scope>
    <source>
        <strain evidence="6">CGMCC 1.8975</strain>
    </source>
</reference>
<dbReference type="AlphaFoldDB" id="A0A1H3P9E8"/>
<dbReference type="InterPro" id="IPR054613">
    <property type="entry name" value="Peptidase_S78_dom"/>
</dbReference>
<dbReference type="GO" id="GO:0008233">
    <property type="term" value="F:peptidase activity"/>
    <property type="evidence" value="ECO:0007669"/>
    <property type="project" value="UniProtKB-KW"/>
</dbReference>